<keyword evidence="4" id="KW-0503">Monooxygenase</keyword>
<proteinExistence type="predicted"/>
<keyword evidence="2" id="KW-0288">FMN</keyword>
<dbReference type="RefSeq" id="WP_222436186.1">
    <property type="nucleotide sequence ID" value="NZ_SJPX01000006.1"/>
</dbReference>
<organism evidence="4 5">
    <name type="scientific">Rubripirellula reticaptiva</name>
    <dbReference type="NCBI Taxonomy" id="2528013"/>
    <lineage>
        <taxon>Bacteria</taxon>
        <taxon>Pseudomonadati</taxon>
        <taxon>Planctomycetota</taxon>
        <taxon>Planctomycetia</taxon>
        <taxon>Pirellulales</taxon>
        <taxon>Pirellulaceae</taxon>
        <taxon>Rubripirellula</taxon>
    </lineage>
</organism>
<keyword evidence="1" id="KW-0285">Flavoprotein</keyword>
<comment type="caution">
    <text evidence="4">The sequence shown here is derived from an EMBL/GenBank/DDBJ whole genome shotgun (WGS) entry which is preliminary data.</text>
</comment>
<reference evidence="4 5" key="1">
    <citation type="submission" date="2019-02" db="EMBL/GenBank/DDBJ databases">
        <title>Deep-cultivation of Planctomycetes and their phenomic and genomic characterization uncovers novel biology.</title>
        <authorList>
            <person name="Wiegand S."/>
            <person name="Jogler M."/>
            <person name="Boedeker C."/>
            <person name="Pinto D."/>
            <person name="Vollmers J."/>
            <person name="Rivas-Marin E."/>
            <person name="Kohn T."/>
            <person name="Peeters S.H."/>
            <person name="Heuer A."/>
            <person name="Rast P."/>
            <person name="Oberbeckmann S."/>
            <person name="Bunk B."/>
            <person name="Jeske O."/>
            <person name="Meyerdierks A."/>
            <person name="Storesund J.E."/>
            <person name="Kallscheuer N."/>
            <person name="Luecker S."/>
            <person name="Lage O.M."/>
            <person name="Pohl T."/>
            <person name="Merkel B.J."/>
            <person name="Hornburger P."/>
            <person name="Mueller R.-W."/>
            <person name="Bruemmer F."/>
            <person name="Labrenz M."/>
            <person name="Spormann A.M."/>
            <person name="Op Den Camp H."/>
            <person name="Overmann J."/>
            <person name="Amann R."/>
            <person name="Jetten M.S.M."/>
            <person name="Mascher T."/>
            <person name="Medema M.H."/>
            <person name="Devos D.P."/>
            <person name="Kaster A.-K."/>
            <person name="Ovreas L."/>
            <person name="Rohde M."/>
            <person name="Galperin M.Y."/>
            <person name="Jogler C."/>
        </authorList>
    </citation>
    <scope>NUCLEOTIDE SEQUENCE [LARGE SCALE GENOMIC DNA]</scope>
    <source>
        <strain evidence="4 5">Poly59</strain>
    </source>
</reference>
<sequence length="338" mass="35558">MTTNCAMFTAVCELLGCRYPILQAGMGGVARAELVAAVAEAGAFGCLGMVRESPEMIRHQVQQVRTMTDRPFAVNLIPAATDPHLFASELDECLRLCVPTLIYFWDVVPDAIRRAKDAGCNVLHQVGSVEQALLAEQSGADAIIAQGVEAGGHVHGGVSSLVLLPLVVDAVSIPVVGSGGFAGGRSLVASLALGGQGIHCGTAFLATTESFAHDVHKQTVVDADSTDTIHTDAFAINWPPHSPVRVLKSEATTGIGDNLFGHSAADIPRRQIAEEEGRPIYLMSTDSPLKSMTGDLHKLAMYAGQVTGQVNEVATAGEVVERIVSEAEATILRLTSIR</sequence>
<dbReference type="InterPro" id="IPR013785">
    <property type="entry name" value="Aldolase_TIM"/>
</dbReference>
<dbReference type="Pfam" id="PF03060">
    <property type="entry name" value="NMO"/>
    <property type="match status" value="2"/>
</dbReference>
<protein>
    <submittedName>
        <fullName evidence="4">Nitronate monooxygenase</fullName>
        <ecNumber evidence="4">1.13.12.16</ecNumber>
    </submittedName>
</protein>
<accession>A0A5C6EHB6</accession>
<dbReference type="EC" id="1.13.12.16" evidence="4"/>
<evidence type="ECO:0000313" key="5">
    <source>
        <dbReference type="Proteomes" id="UP000317977"/>
    </source>
</evidence>
<gene>
    <name evidence="4" type="ORF">Poly59_59800</name>
</gene>
<evidence type="ECO:0000256" key="2">
    <source>
        <dbReference type="ARBA" id="ARBA00022643"/>
    </source>
</evidence>
<dbReference type="PANTHER" id="PTHR32332:SF20">
    <property type="entry name" value="2-NITROPROPANE DIOXYGENASE-LIKE PROTEIN"/>
    <property type="match status" value="1"/>
</dbReference>
<keyword evidence="3 4" id="KW-0560">Oxidoreductase</keyword>
<dbReference type="SUPFAM" id="SSF51412">
    <property type="entry name" value="Inosine monophosphate dehydrogenase (IMPDH)"/>
    <property type="match status" value="1"/>
</dbReference>
<name>A0A5C6EHB6_9BACT</name>
<evidence type="ECO:0000256" key="1">
    <source>
        <dbReference type="ARBA" id="ARBA00022630"/>
    </source>
</evidence>
<keyword evidence="5" id="KW-1185">Reference proteome</keyword>
<evidence type="ECO:0000256" key="3">
    <source>
        <dbReference type="ARBA" id="ARBA00023002"/>
    </source>
</evidence>
<evidence type="ECO:0000313" key="4">
    <source>
        <dbReference type="EMBL" id="TWU47006.1"/>
    </source>
</evidence>
<dbReference type="GO" id="GO:0018580">
    <property type="term" value="F:nitronate monooxygenase activity"/>
    <property type="evidence" value="ECO:0007669"/>
    <property type="project" value="UniProtKB-EC"/>
</dbReference>
<dbReference type="Proteomes" id="UP000317977">
    <property type="component" value="Unassembled WGS sequence"/>
</dbReference>
<dbReference type="PANTHER" id="PTHR32332">
    <property type="entry name" value="2-NITROPROPANE DIOXYGENASE"/>
    <property type="match status" value="1"/>
</dbReference>
<dbReference type="CDD" id="cd04730">
    <property type="entry name" value="NPD_like"/>
    <property type="match status" value="1"/>
</dbReference>
<dbReference type="AlphaFoldDB" id="A0A5C6EHB6"/>
<dbReference type="Gene3D" id="3.20.20.70">
    <property type="entry name" value="Aldolase class I"/>
    <property type="match status" value="1"/>
</dbReference>
<dbReference type="EMBL" id="SJPX01000006">
    <property type="protein sequence ID" value="TWU47006.1"/>
    <property type="molecule type" value="Genomic_DNA"/>
</dbReference>
<dbReference type="InterPro" id="IPR004136">
    <property type="entry name" value="NMO"/>
</dbReference>